<evidence type="ECO:0000259" key="2">
    <source>
        <dbReference type="Pfam" id="PF00561"/>
    </source>
</evidence>
<keyword evidence="1 3" id="KW-0378">Hydrolase</keyword>
<reference evidence="3" key="2">
    <citation type="submission" date="2021-04" db="EMBL/GenBank/DDBJ databases">
        <authorList>
            <person name="Gilroy R."/>
        </authorList>
    </citation>
    <scope>NUCLEOTIDE SEQUENCE</scope>
    <source>
        <strain evidence="3">ChiSjej2B20-11307</strain>
    </source>
</reference>
<dbReference type="AlphaFoldDB" id="A0A9D2HC80"/>
<dbReference type="Pfam" id="PF00561">
    <property type="entry name" value="Abhydrolase_1"/>
    <property type="match status" value="1"/>
</dbReference>
<accession>A0A9D2HC80</accession>
<reference evidence="3" key="1">
    <citation type="journal article" date="2021" name="PeerJ">
        <title>Extensive microbial diversity within the chicken gut microbiome revealed by metagenomics and culture.</title>
        <authorList>
            <person name="Gilroy R."/>
            <person name="Ravi A."/>
            <person name="Getino M."/>
            <person name="Pursley I."/>
            <person name="Horton D.L."/>
            <person name="Alikhan N.F."/>
            <person name="Baker D."/>
            <person name="Gharbi K."/>
            <person name="Hall N."/>
            <person name="Watson M."/>
            <person name="Adriaenssens E.M."/>
            <person name="Foster-Nyarko E."/>
            <person name="Jarju S."/>
            <person name="Secka A."/>
            <person name="Antonio M."/>
            <person name="Oren A."/>
            <person name="Chaudhuri R.R."/>
            <person name="La Ragione R."/>
            <person name="Hildebrand F."/>
            <person name="Pallen M.J."/>
        </authorList>
    </citation>
    <scope>NUCLEOTIDE SEQUENCE</scope>
    <source>
        <strain evidence="3">ChiSjej2B20-11307</strain>
    </source>
</reference>
<dbReference type="PRINTS" id="PR00412">
    <property type="entry name" value="EPOXHYDRLASE"/>
</dbReference>
<evidence type="ECO:0000313" key="3">
    <source>
        <dbReference type="EMBL" id="HJA07375.1"/>
    </source>
</evidence>
<dbReference type="Proteomes" id="UP000824223">
    <property type="component" value="Unassembled WGS sequence"/>
</dbReference>
<evidence type="ECO:0000256" key="1">
    <source>
        <dbReference type="ARBA" id="ARBA00022801"/>
    </source>
</evidence>
<organism evidence="3 4">
    <name type="scientific">Candidatus Mediterraneibacter pullicola</name>
    <dbReference type="NCBI Taxonomy" id="2838682"/>
    <lineage>
        <taxon>Bacteria</taxon>
        <taxon>Bacillati</taxon>
        <taxon>Bacillota</taxon>
        <taxon>Clostridia</taxon>
        <taxon>Lachnospirales</taxon>
        <taxon>Lachnospiraceae</taxon>
        <taxon>Mediterraneibacter</taxon>
    </lineage>
</organism>
<proteinExistence type="predicted"/>
<dbReference type="PRINTS" id="PR00111">
    <property type="entry name" value="ABHYDROLASE"/>
</dbReference>
<dbReference type="InterPro" id="IPR050266">
    <property type="entry name" value="AB_hydrolase_sf"/>
</dbReference>
<dbReference type="InterPro" id="IPR000073">
    <property type="entry name" value="AB_hydrolase_1"/>
</dbReference>
<dbReference type="EMBL" id="DXAK01000046">
    <property type="protein sequence ID" value="HJA07375.1"/>
    <property type="molecule type" value="Genomic_DNA"/>
</dbReference>
<dbReference type="InterPro" id="IPR000639">
    <property type="entry name" value="Epox_hydrolase-like"/>
</dbReference>
<gene>
    <name evidence="3" type="ORF">H9798_09595</name>
</gene>
<dbReference type="GO" id="GO:0016787">
    <property type="term" value="F:hydrolase activity"/>
    <property type="evidence" value="ECO:0007669"/>
    <property type="project" value="UniProtKB-KW"/>
</dbReference>
<dbReference type="Gene3D" id="3.40.50.1820">
    <property type="entry name" value="alpha/beta hydrolase"/>
    <property type="match status" value="1"/>
</dbReference>
<dbReference type="PANTHER" id="PTHR43798">
    <property type="entry name" value="MONOACYLGLYCEROL LIPASE"/>
    <property type="match status" value="1"/>
</dbReference>
<protein>
    <submittedName>
        <fullName evidence="3">Alpha/beta fold hydrolase</fullName>
    </submittedName>
</protein>
<evidence type="ECO:0000313" key="4">
    <source>
        <dbReference type="Proteomes" id="UP000824223"/>
    </source>
</evidence>
<dbReference type="GO" id="GO:0016020">
    <property type="term" value="C:membrane"/>
    <property type="evidence" value="ECO:0007669"/>
    <property type="project" value="TreeGrafter"/>
</dbReference>
<feature type="domain" description="AB hydrolase-1" evidence="2">
    <location>
        <begin position="29"/>
        <end position="260"/>
    </location>
</feature>
<dbReference type="PANTHER" id="PTHR43798:SF31">
    <property type="entry name" value="AB HYDROLASE SUPERFAMILY PROTEIN YCLE"/>
    <property type="match status" value="1"/>
</dbReference>
<name>A0A9D2HC80_9FIRM</name>
<dbReference type="SUPFAM" id="SSF53474">
    <property type="entry name" value="alpha/beta-Hydrolases"/>
    <property type="match status" value="1"/>
</dbReference>
<sequence length="276" mass="31223">MEQKRPEIANSIQTGAFKTNYHDLGKGFPVVFLHGSGPGVTAWANWNKVFPLMQDDFRLIAPDMVGFGYTERVEGQVYNMNVWVQQTIDLFDALGIEKANLVGNSFGGALALSMAVQYPERVNKLVCMGAMGVSFPITYGLDQVWGYTPSPSNMAKLLEIFTYDHSFATPELAESRYQGSIQPGFQESFSQMFPVPRQNGVEDMAGNQQYIRDIPHETLIIHGREDRVIPLSNSYKLLELIPNAELHVFGKCGHWSQIERTQDFADQLLWFFKRSR</sequence>
<comment type="caution">
    <text evidence="3">The sequence shown here is derived from an EMBL/GenBank/DDBJ whole genome shotgun (WGS) entry which is preliminary data.</text>
</comment>
<dbReference type="InterPro" id="IPR029058">
    <property type="entry name" value="AB_hydrolase_fold"/>
</dbReference>